<evidence type="ECO:0000313" key="1">
    <source>
        <dbReference type="EMBL" id="KAI7751472.1"/>
    </source>
</evidence>
<organism evidence="1 2">
    <name type="scientific">Ambrosia artemisiifolia</name>
    <name type="common">Common ragweed</name>
    <dbReference type="NCBI Taxonomy" id="4212"/>
    <lineage>
        <taxon>Eukaryota</taxon>
        <taxon>Viridiplantae</taxon>
        <taxon>Streptophyta</taxon>
        <taxon>Embryophyta</taxon>
        <taxon>Tracheophyta</taxon>
        <taxon>Spermatophyta</taxon>
        <taxon>Magnoliopsida</taxon>
        <taxon>eudicotyledons</taxon>
        <taxon>Gunneridae</taxon>
        <taxon>Pentapetalae</taxon>
        <taxon>asterids</taxon>
        <taxon>campanulids</taxon>
        <taxon>Asterales</taxon>
        <taxon>Asteraceae</taxon>
        <taxon>Asteroideae</taxon>
        <taxon>Heliantheae alliance</taxon>
        <taxon>Heliantheae</taxon>
        <taxon>Ambrosia</taxon>
    </lineage>
</organism>
<reference evidence="1" key="1">
    <citation type="submission" date="2022-06" db="EMBL/GenBank/DDBJ databases">
        <title>Uncovering the hologenomic basis of an extraordinary plant invasion.</title>
        <authorList>
            <person name="Bieker V.C."/>
            <person name="Martin M.D."/>
            <person name="Gilbert T."/>
            <person name="Hodgins K."/>
            <person name="Battlay P."/>
            <person name="Petersen B."/>
            <person name="Wilson J."/>
        </authorList>
    </citation>
    <scope>NUCLEOTIDE SEQUENCE</scope>
    <source>
        <strain evidence="1">AA19_3_7</strain>
        <tissue evidence="1">Leaf</tissue>
    </source>
</reference>
<protein>
    <submittedName>
        <fullName evidence="1">Uncharacterized protein</fullName>
    </submittedName>
</protein>
<gene>
    <name evidence="1" type="ORF">M8C21_020120</name>
</gene>
<evidence type="ECO:0000313" key="2">
    <source>
        <dbReference type="Proteomes" id="UP001206925"/>
    </source>
</evidence>
<comment type="caution">
    <text evidence="1">The sequence shown here is derived from an EMBL/GenBank/DDBJ whole genome shotgun (WGS) entry which is preliminary data.</text>
</comment>
<dbReference type="Proteomes" id="UP001206925">
    <property type="component" value="Unassembled WGS sequence"/>
</dbReference>
<name>A0AAD5D149_AMBAR</name>
<dbReference type="EMBL" id="JAMZMK010005892">
    <property type="protein sequence ID" value="KAI7751472.1"/>
    <property type="molecule type" value="Genomic_DNA"/>
</dbReference>
<dbReference type="AlphaFoldDB" id="A0AAD5D149"/>
<accession>A0AAD5D149</accession>
<sequence length="46" mass="5395">MRSLVPQFDLQSISFIVLDANSQINLQLRLQIPAHMIWIIVYLSLR</sequence>
<keyword evidence="2" id="KW-1185">Reference proteome</keyword>
<proteinExistence type="predicted"/>